<feature type="binding site" evidence="14">
    <location>
        <position position="198"/>
    </location>
    <ligand>
        <name>NAD(+)</name>
        <dbReference type="ChEBI" id="CHEBI:57540"/>
    </ligand>
</feature>
<dbReference type="InterPro" id="IPR016156">
    <property type="entry name" value="FAD/NAD-linked_Rdtase_dimer_sf"/>
</dbReference>
<evidence type="ECO:0000256" key="10">
    <source>
        <dbReference type="ARBA" id="ARBA00023157"/>
    </source>
</evidence>
<dbReference type="PRINTS" id="PR00411">
    <property type="entry name" value="PNDRDTASEI"/>
</dbReference>
<protein>
    <recommendedName>
        <fullName evidence="4 16">Dihydrolipoyl dehydrogenase</fullName>
        <ecNumber evidence="3 16">1.8.1.4</ecNumber>
    </recommendedName>
</protein>
<keyword evidence="10" id="KW-1015">Disulfide bond</keyword>
<dbReference type="PANTHER" id="PTHR22912:SF217">
    <property type="entry name" value="DIHYDROLIPOYL DEHYDROGENASE"/>
    <property type="match status" value="1"/>
</dbReference>
<comment type="cofactor">
    <cofactor evidence="14 16">
        <name>FAD</name>
        <dbReference type="ChEBI" id="CHEBI:57692"/>
    </cofactor>
    <text evidence="14 16">Binds 1 FAD per subunit.</text>
</comment>
<evidence type="ECO:0000256" key="14">
    <source>
        <dbReference type="PIRSR" id="PIRSR000350-3"/>
    </source>
</evidence>
<comment type="caution">
    <text evidence="19">The sequence shown here is derived from an EMBL/GenBank/DDBJ whole genome shotgun (WGS) entry which is preliminary data.</text>
</comment>
<gene>
    <name evidence="20" type="primary">lpdA</name>
    <name evidence="19" type="ORF">APY09_07510</name>
    <name evidence="20" type="ORF">CYJ22_01020</name>
</gene>
<dbReference type="NCBIfam" id="TIGR01350">
    <property type="entry name" value="lipoamide_DH"/>
    <property type="match status" value="1"/>
</dbReference>
<dbReference type="InterPro" id="IPR023753">
    <property type="entry name" value="FAD/NAD-binding_dom"/>
</dbReference>
<evidence type="ECO:0000256" key="15">
    <source>
        <dbReference type="PIRSR" id="PIRSR000350-4"/>
    </source>
</evidence>
<sequence>MSESTYDIVILGAGSGGYATALRAAQLGMKVALIDGDKVGGTCLHRGCIPTKAYLHAAETAEAVRESSKFGVSSTFNGIDMAQVGKYRDSVISGLYKGLQGLLKSRNVEVISGWGRLADANTIEVNGQRITGRNIVLATGSYSRSIPGLEIGGRVISSDQALQMDWVPSSAVILGGGVIGLEFASVWRSFGAEVTIIEALPHLANNEDEAISKQLERAYRKRGIKFHTNTRFASATQNEQGVHVTTEDGKAFDADVLLVAVGRGPVTEGLGYEQAGITLDRGFVITNDRLHTGVGNIYAVGDIVPGLQLAHRGFMQGIFVAEEIAGLNPTMQADINIPRVTFCEPEIASVGMTEKQAREKFGDQVRTVEYNLAGNGKSSILATSGIIKLVSVEGGPIVGFHGIGARIGEQIGEGELMVNWEAYPSDVASLIHAHPSQNESLGEAAMALAGKPLHVHN</sequence>
<dbReference type="InterPro" id="IPR006258">
    <property type="entry name" value="Lipoamide_DH"/>
</dbReference>
<dbReference type="PIRSF" id="PIRSF000350">
    <property type="entry name" value="Mercury_reductase_MerA"/>
    <property type="match status" value="1"/>
</dbReference>
<evidence type="ECO:0000256" key="8">
    <source>
        <dbReference type="ARBA" id="ARBA00023002"/>
    </source>
</evidence>
<dbReference type="Gene3D" id="3.30.390.30">
    <property type="match status" value="1"/>
</dbReference>
<evidence type="ECO:0000256" key="3">
    <source>
        <dbReference type="ARBA" id="ARBA00012608"/>
    </source>
</evidence>
<comment type="miscellaneous">
    <text evidence="16">The active site is a redox-active disulfide bond.</text>
</comment>
<dbReference type="GO" id="GO:0004148">
    <property type="term" value="F:dihydrolipoyl dehydrogenase (NADH) activity"/>
    <property type="evidence" value="ECO:0007669"/>
    <property type="project" value="UniProtKB-EC"/>
</dbReference>
<dbReference type="GO" id="GO:0050660">
    <property type="term" value="F:flavin adenine dinucleotide binding"/>
    <property type="evidence" value="ECO:0007669"/>
    <property type="project" value="InterPro"/>
</dbReference>
<dbReference type="SUPFAM" id="SSF51905">
    <property type="entry name" value="FAD/NAD(P)-binding domain"/>
    <property type="match status" value="1"/>
</dbReference>
<comment type="subcellular location">
    <subcellularLocation>
        <location evidence="1">Cytoplasm</location>
    </subcellularLocation>
</comment>
<evidence type="ECO:0000256" key="4">
    <source>
        <dbReference type="ARBA" id="ARBA00016961"/>
    </source>
</evidence>
<dbReference type="Pfam" id="PF02852">
    <property type="entry name" value="Pyr_redox_dim"/>
    <property type="match status" value="1"/>
</dbReference>
<reference evidence="19 21" key="1">
    <citation type="submission" date="2015-10" db="EMBL/GenBank/DDBJ databases">
        <title>Draft Genome of Actinomyces odontolyticus subsp. actinosynbacter strain XH001.</title>
        <authorList>
            <person name="Mclean J.S."/>
            <person name="He X."/>
        </authorList>
    </citation>
    <scope>NUCLEOTIDE SEQUENCE [LARGE SCALE GENOMIC DNA]</scope>
    <source>
        <strain evidence="19 21">XH001</strain>
    </source>
</reference>
<feature type="binding site" evidence="14">
    <location>
        <position position="262"/>
    </location>
    <ligand>
        <name>NAD(+)</name>
        <dbReference type="ChEBI" id="CHEBI:57540"/>
    </ligand>
</feature>
<feature type="domain" description="FAD/NAD(P)-binding" evidence="18">
    <location>
        <begin position="6"/>
        <end position="317"/>
    </location>
</feature>
<feature type="disulfide bond" description="Redox-active" evidence="15">
    <location>
        <begin position="43"/>
        <end position="48"/>
    </location>
</feature>
<dbReference type="PANTHER" id="PTHR22912">
    <property type="entry name" value="DISULFIDE OXIDOREDUCTASE"/>
    <property type="match status" value="1"/>
</dbReference>
<dbReference type="InterPro" id="IPR050151">
    <property type="entry name" value="Class-I_Pyr_Nuc-Dis_Oxidored"/>
</dbReference>
<feature type="active site" description="Proton acceptor" evidence="13">
    <location>
        <position position="434"/>
    </location>
</feature>
<dbReference type="Proteomes" id="UP000054686">
    <property type="component" value="Unassembled WGS sequence"/>
</dbReference>
<dbReference type="SUPFAM" id="SSF55424">
    <property type="entry name" value="FAD/NAD-linked reductases, dimerisation (C-terminal) domain"/>
    <property type="match status" value="1"/>
</dbReference>
<evidence type="ECO:0000256" key="1">
    <source>
        <dbReference type="ARBA" id="ARBA00004496"/>
    </source>
</evidence>
<evidence type="ECO:0000256" key="9">
    <source>
        <dbReference type="ARBA" id="ARBA00023027"/>
    </source>
</evidence>
<feature type="domain" description="Pyridine nucleotide-disulphide oxidoreductase dimerisation" evidence="17">
    <location>
        <begin position="337"/>
        <end position="445"/>
    </location>
</feature>
<proteinExistence type="inferred from homology"/>
<dbReference type="InterPro" id="IPR004099">
    <property type="entry name" value="Pyr_nucl-diS_OxRdtase_dimer"/>
</dbReference>
<dbReference type="OrthoDB" id="9800167at2"/>
<keyword evidence="6 16" id="KW-0285">Flavoprotein</keyword>
<evidence type="ECO:0000256" key="13">
    <source>
        <dbReference type="PIRSR" id="PIRSR000350-2"/>
    </source>
</evidence>
<accession>A0A0V8RQC8</accession>
<evidence type="ECO:0000313" key="19">
    <source>
        <dbReference type="EMBL" id="KSW10352.1"/>
    </source>
</evidence>
<dbReference type="InterPro" id="IPR012999">
    <property type="entry name" value="Pyr_OxRdtase_I_AS"/>
</dbReference>
<dbReference type="PRINTS" id="PR00368">
    <property type="entry name" value="FADPNR"/>
</dbReference>
<dbReference type="EC" id="1.8.1.4" evidence="3 16"/>
<evidence type="ECO:0000259" key="18">
    <source>
        <dbReference type="Pfam" id="PF07992"/>
    </source>
</evidence>
<feature type="binding site" evidence="14">
    <location>
        <position position="115"/>
    </location>
    <ligand>
        <name>FAD</name>
        <dbReference type="ChEBI" id="CHEBI:57692"/>
    </ligand>
</feature>
<evidence type="ECO:0000313" key="20">
    <source>
        <dbReference type="EMBL" id="PKY65501.1"/>
    </source>
</evidence>
<evidence type="ECO:0000259" key="17">
    <source>
        <dbReference type="Pfam" id="PF02852"/>
    </source>
</evidence>
<dbReference type="InterPro" id="IPR036188">
    <property type="entry name" value="FAD/NAD-bd_sf"/>
</dbReference>
<evidence type="ECO:0000313" key="21">
    <source>
        <dbReference type="Proteomes" id="UP000054686"/>
    </source>
</evidence>
<dbReference type="Proteomes" id="UP000234198">
    <property type="component" value="Unassembled WGS sequence"/>
</dbReference>
<keyword evidence="7 14" id="KW-0274">FAD</keyword>
<evidence type="ECO:0000256" key="16">
    <source>
        <dbReference type="RuleBase" id="RU003692"/>
    </source>
</evidence>
<keyword evidence="8 16" id="KW-0560">Oxidoreductase</keyword>
<evidence type="ECO:0000256" key="11">
    <source>
        <dbReference type="ARBA" id="ARBA00023284"/>
    </source>
</evidence>
<feature type="binding site" evidence="14">
    <location>
        <begin position="139"/>
        <end position="141"/>
    </location>
    <ligand>
        <name>FAD</name>
        <dbReference type="ChEBI" id="CHEBI:57692"/>
    </ligand>
</feature>
<dbReference type="AlphaFoldDB" id="A0A0V8RQC8"/>
<evidence type="ECO:0000313" key="22">
    <source>
        <dbReference type="Proteomes" id="UP000234198"/>
    </source>
</evidence>
<dbReference type="EMBL" id="PKKM01000001">
    <property type="protein sequence ID" value="PKY65501.1"/>
    <property type="molecule type" value="Genomic_DNA"/>
</dbReference>
<feature type="binding site" evidence="14">
    <location>
        <begin position="175"/>
        <end position="182"/>
    </location>
    <ligand>
        <name>NAD(+)</name>
        <dbReference type="ChEBI" id="CHEBI:57540"/>
    </ligand>
</feature>
<dbReference type="PROSITE" id="PS00076">
    <property type="entry name" value="PYRIDINE_REDOX_1"/>
    <property type="match status" value="1"/>
</dbReference>
<keyword evidence="11 16" id="KW-0676">Redox-active center</keyword>
<evidence type="ECO:0000256" key="6">
    <source>
        <dbReference type="ARBA" id="ARBA00022630"/>
    </source>
</evidence>
<comment type="catalytic activity">
    <reaction evidence="12 16">
        <text>N(6)-[(R)-dihydrolipoyl]-L-lysyl-[protein] + NAD(+) = N(6)-[(R)-lipoyl]-L-lysyl-[protein] + NADH + H(+)</text>
        <dbReference type="Rhea" id="RHEA:15045"/>
        <dbReference type="Rhea" id="RHEA-COMP:10474"/>
        <dbReference type="Rhea" id="RHEA-COMP:10475"/>
        <dbReference type="ChEBI" id="CHEBI:15378"/>
        <dbReference type="ChEBI" id="CHEBI:57540"/>
        <dbReference type="ChEBI" id="CHEBI:57945"/>
        <dbReference type="ChEBI" id="CHEBI:83099"/>
        <dbReference type="ChEBI" id="CHEBI:83100"/>
        <dbReference type="EC" id="1.8.1.4"/>
    </reaction>
</comment>
<evidence type="ECO:0000256" key="7">
    <source>
        <dbReference type="ARBA" id="ARBA00022827"/>
    </source>
</evidence>
<evidence type="ECO:0000256" key="2">
    <source>
        <dbReference type="ARBA" id="ARBA00007532"/>
    </source>
</evidence>
<keyword evidence="9 14" id="KW-0520">NAD</keyword>
<name>A0A0V8RQC8_9ACTO</name>
<comment type="similarity">
    <text evidence="2 16">Belongs to the class-I pyridine nucleotide-disulfide oxidoreductase family.</text>
</comment>
<feature type="binding site" evidence="14">
    <location>
        <position position="52"/>
    </location>
    <ligand>
        <name>FAD</name>
        <dbReference type="ChEBI" id="CHEBI:57692"/>
    </ligand>
</feature>
<dbReference type="Pfam" id="PF07992">
    <property type="entry name" value="Pyr_redox_2"/>
    <property type="match status" value="1"/>
</dbReference>
<feature type="binding site" evidence="14">
    <location>
        <position position="302"/>
    </location>
    <ligand>
        <name>FAD</name>
        <dbReference type="ChEBI" id="CHEBI:57692"/>
    </ligand>
</feature>
<dbReference type="InterPro" id="IPR001100">
    <property type="entry name" value="Pyr_nuc-diS_OxRdtase"/>
</dbReference>
<dbReference type="RefSeq" id="WP_007589040.1">
    <property type="nucleotide sequence ID" value="NZ_CP040006.1"/>
</dbReference>
<dbReference type="EMBL" id="LLVT01000003">
    <property type="protein sequence ID" value="KSW10352.1"/>
    <property type="molecule type" value="Genomic_DNA"/>
</dbReference>
<dbReference type="Gene3D" id="3.50.50.60">
    <property type="entry name" value="FAD/NAD(P)-binding domain"/>
    <property type="match status" value="2"/>
</dbReference>
<reference evidence="20 22" key="2">
    <citation type="submission" date="2017-12" db="EMBL/GenBank/DDBJ databases">
        <title>Phylogenetic diversity of female urinary microbiome.</title>
        <authorList>
            <person name="Thomas-White K."/>
            <person name="Wolfe A.J."/>
        </authorList>
    </citation>
    <scope>NUCLEOTIDE SEQUENCE [LARGE SCALE GENOMIC DNA]</scope>
    <source>
        <strain evidence="20 22">UMB0018</strain>
    </source>
</reference>
<evidence type="ECO:0000256" key="5">
    <source>
        <dbReference type="ARBA" id="ARBA00022490"/>
    </source>
</evidence>
<keyword evidence="14" id="KW-0547">Nucleotide-binding</keyword>
<evidence type="ECO:0000256" key="12">
    <source>
        <dbReference type="ARBA" id="ARBA00049187"/>
    </source>
</evidence>
<organism evidence="19 21">
    <name type="scientific">Schaalia odontolytica</name>
    <dbReference type="NCBI Taxonomy" id="1660"/>
    <lineage>
        <taxon>Bacteria</taxon>
        <taxon>Bacillati</taxon>
        <taxon>Actinomycetota</taxon>
        <taxon>Actinomycetes</taxon>
        <taxon>Actinomycetales</taxon>
        <taxon>Actinomycetaceae</taxon>
        <taxon>Schaalia</taxon>
    </lineage>
</organism>
<dbReference type="GO" id="GO:0006103">
    <property type="term" value="P:2-oxoglutarate metabolic process"/>
    <property type="evidence" value="ECO:0007669"/>
    <property type="project" value="TreeGrafter"/>
</dbReference>
<dbReference type="GO" id="GO:0005737">
    <property type="term" value="C:cytoplasm"/>
    <property type="evidence" value="ECO:0007669"/>
    <property type="project" value="UniProtKB-SubCell"/>
</dbReference>
<keyword evidence="5" id="KW-0963">Cytoplasm</keyword>